<dbReference type="InterPro" id="IPR023415">
    <property type="entry name" value="LDLR_class-A_CS"/>
</dbReference>
<feature type="domain" description="Chitin-binding type-2" evidence="4">
    <location>
        <begin position="82"/>
        <end position="148"/>
    </location>
</feature>
<dbReference type="PANTHER" id="PTHR45985">
    <property type="match status" value="1"/>
</dbReference>
<dbReference type="SUPFAM" id="SSF57424">
    <property type="entry name" value="LDL receptor-like module"/>
    <property type="match status" value="1"/>
</dbReference>
<name>A0ABR1AVF8_POLSC</name>
<dbReference type="InterPro" id="IPR036508">
    <property type="entry name" value="Chitin-bd_dom_sf"/>
</dbReference>
<evidence type="ECO:0000259" key="4">
    <source>
        <dbReference type="PROSITE" id="PS50940"/>
    </source>
</evidence>
<dbReference type="SMART" id="SM00192">
    <property type="entry name" value="LDLa"/>
    <property type="match status" value="1"/>
</dbReference>
<keyword evidence="6" id="KW-1185">Reference proteome</keyword>
<dbReference type="SMART" id="SM00494">
    <property type="entry name" value="ChtBD2"/>
    <property type="match status" value="1"/>
</dbReference>
<dbReference type="PROSITE" id="PS50068">
    <property type="entry name" value="LDLRA_2"/>
    <property type="match status" value="1"/>
</dbReference>
<evidence type="ECO:0000256" key="2">
    <source>
        <dbReference type="PROSITE-ProRule" id="PRU00124"/>
    </source>
</evidence>
<feature type="disulfide bond" evidence="2">
    <location>
        <begin position="172"/>
        <end position="190"/>
    </location>
</feature>
<evidence type="ECO:0000256" key="3">
    <source>
        <dbReference type="SAM" id="MobiDB-lite"/>
    </source>
</evidence>
<dbReference type="Gene3D" id="3.20.20.370">
    <property type="entry name" value="Glycoside hydrolase/deacetylase"/>
    <property type="match status" value="1"/>
</dbReference>
<dbReference type="Pfam" id="PF00057">
    <property type="entry name" value="Ldl_recept_a"/>
    <property type="match status" value="1"/>
</dbReference>
<evidence type="ECO:0000256" key="1">
    <source>
        <dbReference type="ARBA" id="ARBA00023157"/>
    </source>
</evidence>
<feature type="region of interest" description="Disordered" evidence="3">
    <location>
        <begin position="30"/>
        <end position="51"/>
    </location>
</feature>
<dbReference type="CDD" id="cd10974">
    <property type="entry name" value="CE4_CDA_like_1"/>
    <property type="match status" value="1"/>
</dbReference>
<dbReference type="Proteomes" id="UP001359485">
    <property type="component" value="Unassembled WGS sequence"/>
</dbReference>
<dbReference type="InterPro" id="IPR011330">
    <property type="entry name" value="Glyco_hydro/deAcase_b/a-brl"/>
</dbReference>
<feature type="compositionally biased region" description="Basic and acidic residues" evidence="3">
    <location>
        <begin position="37"/>
        <end position="51"/>
    </location>
</feature>
<keyword evidence="1 2" id="KW-1015">Disulfide bond</keyword>
<dbReference type="PROSITE" id="PS01209">
    <property type="entry name" value="LDLRA_1"/>
    <property type="match status" value="1"/>
</dbReference>
<dbReference type="Pfam" id="PF01607">
    <property type="entry name" value="CBM_14"/>
    <property type="match status" value="1"/>
</dbReference>
<protein>
    <recommendedName>
        <fullName evidence="4">Chitin-binding type-2 domain-containing protein</fullName>
    </recommendedName>
</protein>
<dbReference type="Gene3D" id="2.170.140.10">
    <property type="entry name" value="Chitin binding domain"/>
    <property type="match status" value="1"/>
</dbReference>
<dbReference type="SUPFAM" id="SSF57625">
    <property type="entry name" value="Invertebrate chitin-binding proteins"/>
    <property type="match status" value="1"/>
</dbReference>
<dbReference type="InterPro" id="IPR052740">
    <property type="entry name" value="CE4"/>
</dbReference>
<gene>
    <name evidence="5" type="ORF">RUM44_010383</name>
</gene>
<dbReference type="Gene3D" id="4.10.400.10">
    <property type="entry name" value="Low-density Lipoprotein Receptor"/>
    <property type="match status" value="1"/>
</dbReference>
<evidence type="ECO:0000313" key="5">
    <source>
        <dbReference type="EMBL" id="KAK6627901.1"/>
    </source>
</evidence>
<reference evidence="5 6" key="1">
    <citation type="submission" date="2023-09" db="EMBL/GenBank/DDBJ databases">
        <title>Genomes of two closely related lineages of the louse Polyplax serrata with different host specificities.</title>
        <authorList>
            <person name="Martinu J."/>
            <person name="Tarabai H."/>
            <person name="Stefka J."/>
            <person name="Hypsa V."/>
        </authorList>
    </citation>
    <scope>NUCLEOTIDE SEQUENCE [LARGE SCALE GENOMIC DNA]</scope>
    <source>
        <strain evidence="5">98ZLc_SE</strain>
    </source>
</reference>
<dbReference type="InterPro" id="IPR002557">
    <property type="entry name" value="Chitin-bd_dom"/>
</dbReference>
<dbReference type="CDD" id="cd00112">
    <property type="entry name" value="LDLa"/>
    <property type="match status" value="1"/>
</dbReference>
<sequence length="573" mass="66282">MSSRPCHRSVKPAQVNIFLLPSKYHHLTGKRLAPVESGREKEGTTRREQTVRRQVLRRVCHSARPFPTRDSPSPSGRETKSTVPCVEDGTFFRNPKQSPAKMWVASECAKYYLCLDGEVFEFKCSFGLLFDVKRQICDFKANVDNCDVPVDRKAPKPLLGAAECPNQDELGCADGTCLVSEFFCDGSVDCPDGSDEGWCDMDHDPHGAPPCDPRQCHLPDCFCSKDGTRIPGNLSPLQVPQMIILTFDDAINVENWNLYTEHLFTPDKKNANGCPIRGTFYVSHQYTNYQQTQKMWNDGHEIAVHSITHRGPEDWWSKNATIEDWFDEMVGQANILNRFASVRLEELRGIRVPFLRVGWNRQFLMMKEFGFQYDSSIVAPFSDPPLWPYTLDYKMPHKCQEVNQHCPTRSYPGLWEMVMNQLTADSYTCAMVDDCPTDLTGEDIYNMLHHNLQRHYTTNRAPFGIFFHSTWFKRAEYMKAFESFVSDVVRRPDIWFVTNWQAIQWMQNPTPLNEINDFEPWSCKKDIEQHEIACTVPNSCKLYSRILHGERYLYTCAECPQQYPWIRNEFGQD</sequence>
<comment type="caution">
    <text evidence="5">The sequence shown here is derived from an EMBL/GenBank/DDBJ whole genome shotgun (WGS) entry which is preliminary data.</text>
</comment>
<evidence type="ECO:0000313" key="6">
    <source>
        <dbReference type="Proteomes" id="UP001359485"/>
    </source>
</evidence>
<dbReference type="EMBL" id="JAWJWF010000045">
    <property type="protein sequence ID" value="KAK6627901.1"/>
    <property type="molecule type" value="Genomic_DNA"/>
</dbReference>
<dbReference type="InterPro" id="IPR036055">
    <property type="entry name" value="LDL_receptor-like_sf"/>
</dbReference>
<dbReference type="SUPFAM" id="SSF88713">
    <property type="entry name" value="Glycoside hydrolase/deacetylase"/>
    <property type="match status" value="1"/>
</dbReference>
<proteinExistence type="predicted"/>
<comment type="caution">
    <text evidence="2">Lacks conserved residue(s) required for the propagation of feature annotation.</text>
</comment>
<organism evidence="5 6">
    <name type="scientific">Polyplax serrata</name>
    <name type="common">Common mouse louse</name>
    <dbReference type="NCBI Taxonomy" id="468196"/>
    <lineage>
        <taxon>Eukaryota</taxon>
        <taxon>Metazoa</taxon>
        <taxon>Ecdysozoa</taxon>
        <taxon>Arthropoda</taxon>
        <taxon>Hexapoda</taxon>
        <taxon>Insecta</taxon>
        <taxon>Pterygota</taxon>
        <taxon>Neoptera</taxon>
        <taxon>Paraneoptera</taxon>
        <taxon>Psocodea</taxon>
        <taxon>Troctomorpha</taxon>
        <taxon>Phthiraptera</taxon>
        <taxon>Anoplura</taxon>
        <taxon>Polyplacidae</taxon>
        <taxon>Polyplax</taxon>
    </lineage>
</organism>
<accession>A0ABR1AVF8</accession>
<feature type="disulfide bond" evidence="2">
    <location>
        <begin position="184"/>
        <end position="199"/>
    </location>
</feature>
<dbReference type="InterPro" id="IPR002172">
    <property type="entry name" value="LDrepeatLR_classA_rpt"/>
</dbReference>
<dbReference type="PANTHER" id="PTHR45985:SF5">
    <property type="entry name" value="CHITIN AND LDLR BINDING DEACETYLASE 3"/>
    <property type="match status" value="1"/>
</dbReference>
<dbReference type="PROSITE" id="PS50940">
    <property type="entry name" value="CHIT_BIND_II"/>
    <property type="match status" value="1"/>
</dbReference>